<accession>A0A2N9ENB5</accession>
<organism evidence="1">
    <name type="scientific">Fagus sylvatica</name>
    <name type="common">Beechnut</name>
    <dbReference type="NCBI Taxonomy" id="28930"/>
    <lineage>
        <taxon>Eukaryota</taxon>
        <taxon>Viridiplantae</taxon>
        <taxon>Streptophyta</taxon>
        <taxon>Embryophyta</taxon>
        <taxon>Tracheophyta</taxon>
        <taxon>Spermatophyta</taxon>
        <taxon>Magnoliopsida</taxon>
        <taxon>eudicotyledons</taxon>
        <taxon>Gunneridae</taxon>
        <taxon>Pentapetalae</taxon>
        <taxon>rosids</taxon>
        <taxon>fabids</taxon>
        <taxon>Fagales</taxon>
        <taxon>Fagaceae</taxon>
        <taxon>Fagus</taxon>
    </lineage>
</organism>
<reference evidence="1" key="1">
    <citation type="submission" date="2018-02" db="EMBL/GenBank/DDBJ databases">
        <authorList>
            <person name="Cohen D.B."/>
            <person name="Kent A.D."/>
        </authorList>
    </citation>
    <scope>NUCLEOTIDE SEQUENCE</scope>
</reference>
<gene>
    <name evidence="1" type="ORF">FSB_LOCUS8209</name>
</gene>
<name>A0A2N9ENB5_FAGSY</name>
<dbReference type="EMBL" id="OIVN01000445">
    <property type="protein sequence ID" value="SPC80327.1"/>
    <property type="molecule type" value="Genomic_DNA"/>
</dbReference>
<evidence type="ECO:0000313" key="1">
    <source>
        <dbReference type="EMBL" id="SPC80327.1"/>
    </source>
</evidence>
<evidence type="ECO:0008006" key="2">
    <source>
        <dbReference type="Google" id="ProtNLM"/>
    </source>
</evidence>
<protein>
    <recommendedName>
        <fullName evidence="2">Reverse transcriptase Ty1/copia-type domain-containing protein</fullName>
    </recommendedName>
</protein>
<sequence>MCVVSYIPDAPSSLFEVPDSLSSTSSTDDLPITLHGECPIFARTSSIDRNLERYDSWVFLYWSIDQYEKFRPFQPERYEIDHFALYQLNIKRVFLHGDLQEVYMDQPPRYVIAVMWAILREAMYGLKQSPRVQFDRFSFVVLELGITDLKRNFGQQFHTKDLGALRYFLGIEVARSSQGISLFQRKYVFDLLSETRLLSAPLVDTQNSTVKLDGNNLVTWCSTQLQH</sequence>
<dbReference type="AlphaFoldDB" id="A0A2N9ENB5"/>
<proteinExistence type="predicted"/>